<dbReference type="InterPro" id="IPR011989">
    <property type="entry name" value="ARM-like"/>
</dbReference>
<evidence type="ECO:0000313" key="1">
    <source>
        <dbReference type="EMBL" id="VDK19633.1"/>
    </source>
</evidence>
<dbReference type="PANTHER" id="PTHR36983:SF2">
    <property type="entry name" value="DNAJ HOMOLOG SUBFAMILY C MEMBER 13"/>
    <property type="match status" value="1"/>
</dbReference>
<dbReference type="PANTHER" id="PTHR36983">
    <property type="entry name" value="DNAJ HOMOLOG SUBFAMILY C MEMBER 13"/>
    <property type="match status" value="1"/>
</dbReference>
<sequence length="381" mass="42244">MHILCEANQADSGEDRIRAAELLAKLQTDKLTGPRWSRFITRYLPPVFTDALRDSPQAAISMLDSKSENPELIWDDETRAKVKMIIKNELNQLYTMQQNDLSAKWNSGNINDRCAYADVIANELIIGGVFLRLFVQNPSWQVRHPKQFCTELMERILDLMPKPTAELQLVTEAFVALIVNHPTTVDQLPAQGYLPQFCQAMTSSNSDASRSAILILSRLTENTYCADSLAKLDCIGGILKSMKNQPSLVRESAHALKCLLKRSCTELAAQMISSGMVEYLLKLLADPMPGVENSSAAKAEIVDALKSVCLDLQYGEKISEMLNKSPIWAQYRDQRHDLFLPAQRTQAITGGSTGIAGYLTEGMFTPPASHFAPPPPVASDK</sequence>
<proteinExistence type="predicted"/>
<dbReference type="InterPro" id="IPR044978">
    <property type="entry name" value="GRV2/DNAJC13"/>
</dbReference>
<evidence type="ECO:0000313" key="2">
    <source>
        <dbReference type="Proteomes" id="UP000267096"/>
    </source>
</evidence>
<dbReference type="GO" id="GO:0006898">
    <property type="term" value="P:receptor-mediated endocytosis"/>
    <property type="evidence" value="ECO:0007669"/>
    <property type="project" value="TreeGrafter"/>
</dbReference>
<reference evidence="1 2" key="1">
    <citation type="submission" date="2018-11" db="EMBL/GenBank/DDBJ databases">
        <authorList>
            <consortium name="Pathogen Informatics"/>
        </authorList>
    </citation>
    <scope>NUCLEOTIDE SEQUENCE [LARGE SCALE GENOMIC DNA]</scope>
</reference>
<accession>A0A3P6NU24</accession>
<dbReference type="SUPFAM" id="SSF48371">
    <property type="entry name" value="ARM repeat"/>
    <property type="match status" value="1"/>
</dbReference>
<gene>
    <name evidence="1" type="ORF">ASIM_LOCUS2104</name>
</gene>
<dbReference type="Proteomes" id="UP000267096">
    <property type="component" value="Unassembled WGS sequence"/>
</dbReference>
<dbReference type="GO" id="GO:0007032">
    <property type="term" value="P:endosome organization"/>
    <property type="evidence" value="ECO:0007669"/>
    <property type="project" value="InterPro"/>
</dbReference>
<dbReference type="GO" id="GO:2000641">
    <property type="term" value="P:regulation of early endosome to late endosome transport"/>
    <property type="evidence" value="ECO:0007669"/>
    <property type="project" value="InterPro"/>
</dbReference>
<dbReference type="Gene3D" id="1.25.10.10">
    <property type="entry name" value="Leucine-rich Repeat Variant"/>
    <property type="match status" value="1"/>
</dbReference>
<organism evidence="1 2">
    <name type="scientific">Anisakis simplex</name>
    <name type="common">Herring worm</name>
    <dbReference type="NCBI Taxonomy" id="6269"/>
    <lineage>
        <taxon>Eukaryota</taxon>
        <taxon>Metazoa</taxon>
        <taxon>Ecdysozoa</taxon>
        <taxon>Nematoda</taxon>
        <taxon>Chromadorea</taxon>
        <taxon>Rhabditida</taxon>
        <taxon>Spirurina</taxon>
        <taxon>Ascaridomorpha</taxon>
        <taxon>Ascaridoidea</taxon>
        <taxon>Anisakidae</taxon>
        <taxon>Anisakis</taxon>
        <taxon>Anisakis simplex complex</taxon>
    </lineage>
</organism>
<dbReference type="AlphaFoldDB" id="A0A3P6NU24"/>
<dbReference type="GO" id="GO:0010008">
    <property type="term" value="C:endosome membrane"/>
    <property type="evidence" value="ECO:0007669"/>
    <property type="project" value="TreeGrafter"/>
</dbReference>
<name>A0A3P6NU24_ANISI</name>
<dbReference type="OrthoDB" id="69656at2759"/>
<dbReference type="InterPro" id="IPR016024">
    <property type="entry name" value="ARM-type_fold"/>
</dbReference>
<keyword evidence="2" id="KW-1185">Reference proteome</keyword>
<dbReference type="EMBL" id="UYRR01002652">
    <property type="protein sequence ID" value="VDK19633.1"/>
    <property type="molecule type" value="Genomic_DNA"/>
</dbReference>
<protein>
    <submittedName>
        <fullName evidence="1">Uncharacterized protein</fullName>
    </submittedName>
</protein>